<evidence type="ECO:0000256" key="2">
    <source>
        <dbReference type="ARBA" id="ARBA00022670"/>
    </source>
</evidence>
<dbReference type="RefSeq" id="WP_122201930.1">
    <property type="nucleotide sequence ID" value="NZ_CABJFV010000014.1"/>
</dbReference>
<evidence type="ECO:0000256" key="1">
    <source>
        <dbReference type="ARBA" id="ARBA00011073"/>
    </source>
</evidence>
<dbReference type="InterPro" id="IPR000209">
    <property type="entry name" value="Peptidase_S8/S53_dom"/>
</dbReference>
<feature type="chain" id="PRO_5019390707" evidence="8">
    <location>
        <begin position="21"/>
        <end position="708"/>
    </location>
</feature>
<dbReference type="PRINTS" id="PR00723">
    <property type="entry name" value="SUBTILISIN"/>
</dbReference>
<dbReference type="InterPro" id="IPR023827">
    <property type="entry name" value="Peptidase_S8_Asp-AS"/>
</dbReference>
<dbReference type="PANTHER" id="PTHR43806">
    <property type="entry name" value="PEPTIDASE S8"/>
    <property type="match status" value="1"/>
</dbReference>
<dbReference type="AlphaFoldDB" id="A0A413VJK1"/>
<dbReference type="PROSITE" id="PS00138">
    <property type="entry name" value="SUBTILASE_SER"/>
    <property type="match status" value="1"/>
</dbReference>
<dbReference type="InterPro" id="IPR023828">
    <property type="entry name" value="Peptidase_S8_Ser-AS"/>
</dbReference>
<feature type="domain" description="Peptidase S8/S53" evidence="9">
    <location>
        <begin position="444"/>
        <end position="612"/>
    </location>
</feature>
<accession>A0A413VJK1</accession>
<dbReference type="InterPro" id="IPR022398">
    <property type="entry name" value="Peptidase_S8_His-AS"/>
</dbReference>
<comment type="caution">
    <text evidence="10">The sequence shown here is derived from an EMBL/GenBank/DDBJ whole genome shotgun (WGS) entry which is preliminary data.</text>
</comment>
<keyword evidence="3 6" id="KW-0378">Hydrolase</keyword>
<evidence type="ECO:0000256" key="7">
    <source>
        <dbReference type="RuleBase" id="RU003355"/>
    </source>
</evidence>
<evidence type="ECO:0000313" key="10">
    <source>
        <dbReference type="EMBL" id="RHB33758.1"/>
    </source>
</evidence>
<dbReference type="NCBIfam" id="TIGR04183">
    <property type="entry name" value="Por_Secre_tail"/>
    <property type="match status" value="1"/>
</dbReference>
<evidence type="ECO:0000256" key="8">
    <source>
        <dbReference type="SAM" id="SignalP"/>
    </source>
</evidence>
<name>A0A413VJK1_9BACE</name>
<feature type="active site" description="Charge relay system" evidence="5 6">
    <location>
        <position position="562"/>
    </location>
</feature>
<feature type="signal peptide" evidence="8">
    <location>
        <begin position="1"/>
        <end position="20"/>
    </location>
</feature>
<dbReference type="GO" id="GO:0004252">
    <property type="term" value="F:serine-type endopeptidase activity"/>
    <property type="evidence" value="ECO:0007669"/>
    <property type="project" value="UniProtKB-UniRule"/>
</dbReference>
<feature type="active site" description="Charge relay system" evidence="5 6">
    <location>
        <position position="211"/>
    </location>
</feature>
<proteinExistence type="inferred from homology"/>
<comment type="similarity">
    <text evidence="1 6 7">Belongs to the peptidase S8 family.</text>
</comment>
<feature type="active site" description="Charge relay system" evidence="5 6">
    <location>
        <position position="151"/>
    </location>
</feature>
<dbReference type="EMBL" id="QSGO01000014">
    <property type="protein sequence ID" value="RHB33758.1"/>
    <property type="molecule type" value="Genomic_DNA"/>
</dbReference>
<dbReference type="PROSITE" id="PS00137">
    <property type="entry name" value="SUBTILASE_HIS"/>
    <property type="match status" value="1"/>
</dbReference>
<dbReference type="InterPro" id="IPR036852">
    <property type="entry name" value="Peptidase_S8/S53_dom_sf"/>
</dbReference>
<sequence>MKFIITGIIFSFLFSVHCFSQTICTDYSPKLSAITVSQLQQYESITTRGVNKNEFLFAYVRLIPQTDTNVLNEKYGVRLNTGAGGIYTAIIPMEQLRTFARDSTVMNIDASTEVRMMMDSVRIYTNIDPAFTGNGLSHSYQGEGTIIGIIDSGFDFTHPNFKDADGKNRITCVWDQNNLFTTSNSPYGYGVIYSTPEQIATVKHDMSGDTHGTHVAGIAAGSYNNIYRGVAPKAEIVLVSVNKTEQGILDGIDFLLQYSDKANRPLAINLSMGTILGFKDGTDNFSILADHLMKDRKGKILAIAAGNEGHRKSTLTGKFNSTMRNVKSLLIPPSYGRDNLFIQGTADHICHLTISLKDTLTNTYRFSETFTSGEQWSKSFQNFGLNKSDNSKLNISASLNPINQNPYFNINLIYTKPESEVWEISFSSDGGKYMISSDYGSFTSAGRNDYANGSTDYTIACTATGHEAISVGAYVSKKTYKDISGTLHQSDWEREILYPLSGKGPTYDERIKPDIVAPGATVISSFNSYAASYSVGPSDKTLEVTDSFSNRKYSWGIANGTSMATPVVTGTLALWLEACPELTLKEVKKIIEKTAYHDSNTGNTINAKYGMGKLDAIAGLYDILQMTSLQQETHPAFNYIYDRNSGEIEITSPDPVEKVHIYSISGNILSVINHPINNKFHIELNTKGVYFMQVQSSKYSKTIKLVFH</sequence>
<protein>
    <submittedName>
        <fullName evidence="10">T9SS C-terminal target domain-containing protein</fullName>
    </submittedName>
</protein>
<gene>
    <name evidence="10" type="ORF">DW888_15575</name>
</gene>
<dbReference type="InterPro" id="IPR050131">
    <property type="entry name" value="Peptidase_S8_subtilisin-like"/>
</dbReference>
<keyword evidence="2 6" id="KW-0645">Protease</keyword>
<dbReference type="Proteomes" id="UP000284379">
    <property type="component" value="Unassembled WGS sequence"/>
</dbReference>
<dbReference type="InterPro" id="IPR015500">
    <property type="entry name" value="Peptidase_S8_subtilisin-rel"/>
</dbReference>
<dbReference type="Pfam" id="PF00082">
    <property type="entry name" value="Peptidase_S8"/>
    <property type="match status" value="2"/>
</dbReference>
<dbReference type="PROSITE" id="PS00136">
    <property type="entry name" value="SUBTILASE_ASP"/>
    <property type="match status" value="1"/>
</dbReference>
<dbReference type="PROSITE" id="PS51892">
    <property type="entry name" value="SUBTILASE"/>
    <property type="match status" value="1"/>
</dbReference>
<evidence type="ECO:0000259" key="9">
    <source>
        <dbReference type="Pfam" id="PF00082"/>
    </source>
</evidence>
<evidence type="ECO:0000313" key="11">
    <source>
        <dbReference type="Proteomes" id="UP000284379"/>
    </source>
</evidence>
<evidence type="ECO:0000256" key="6">
    <source>
        <dbReference type="PROSITE-ProRule" id="PRU01240"/>
    </source>
</evidence>
<feature type="domain" description="Peptidase S8/S53" evidence="9">
    <location>
        <begin position="142"/>
        <end position="323"/>
    </location>
</feature>
<evidence type="ECO:0000256" key="3">
    <source>
        <dbReference type="ARBA" id="ARBA00022801"/>
    </source>
</evidence>
<organism evidence="10 11">
    <name type="scientific">Bacteroides nordii</name>
    <dbReference type="NCBI Taxonomy" id="291645"/>
    <lineage>
        <taxon>Bacteria</taxon>
        <taxon>Pseudomonadati</taxon>
        <taxon>Bacteroidota</taxon>
        <taxon>Bacteroidia</taxon>
        <taxon>Bacteroidales</taxon>
        <taxon>Bacteroidaceae</taxon>
        <taxon>Bacteroides</taxon>
    </lineage>
</organism>
<dbReference type="SUPFAM" id="SSF52743">
    <property type="entry name" value="Subtilisin-like"/>
    <property type="match status" value="1"/>
</dbReference>
<evidence type="ECO:0000256" key="4">
    <source>
        <dbReference type="ARBA" id="ARBA00022825"/>
    </source>
</evidence>
<keyword evidence="4 6" id="KW-0720">Serine protease</keyword>
<dbReference type="Gene3D" id="3.40.50.200">
    <property type="entry name" value="Peptidase S8/S53 domain"/>
    <property type="match status" value="2"/>
</dbReference>
<dbReference type="GO" id="GO:0006508">
    <property type="term" value="P:proteolysis"/>
    <property type="evidence" value="ECO:0007669"/>
    <property type="project" value="UniProtKB-KW"/>
</dbReference>
<evidence type="ECO:0000256" key="5">
    <source>
        <dbReference type="PIRSR" id="PIRSR615500-1"/>
    </source>
</evidence>
<keyword evidence="8" id="KW-0732">Signal</keyword>
<reference evidence="10 11" key="1">
    <citation type="submission" date="2018-08" db="EMBL/GenBank/DDBJ databases">
        <title>A genome reference for cultivated species of the human gut microbiota.</title>
        <authorList>
            <person name="Zou Y."/>
            <person name="Xue W."/>
            <person name="Luo G."/>
        </authorList>
    </citation>
    <scope>NUCLEOTIDE SEQUENCE [LARGE SCALE GENOMIC DNA]</scope>
    <source>
        <strain evidence="10 11">AM40-30BH</strain>
    </source>
</reference>
<dbReference type="PANTHER" id="PTHR43806:SF11">
    <property type="entry name" value="CEREVISIN-RELATED"/>
    <property type="match status" value="1"/>
</dbReference>
<dbReference type="InterPro" id="IPR026444">
    <property type="entry name" value="Secre_tail"/>
</dbReference>